<evidence type="ECO:0008006" key="4">
    <source>
        <dbReference type="Google" id="ProtNLM"/>
    </source>
</evidence>
<evidence type="ECO:0000313" key="2">
    <source>
        <dbReference type="EMBL" id="BDP44595.1"/>
    </source>
</evidence>
<dbReference type="SUPFAM" id="SSF55729">
    <property type="entry name" value="Acyl-CoA N-acyltransferases (Nat)"/>
    <property type="match status" value="1"/>
</dbReference>
<accession>A0ABN6RP19</accession>
<protein>
    <recommendedName>
        <fullName evidence="4">GCN5-related N-acetyltransferase</fullName>
    </recommendedName>
</protein>
<keyword evidence="2" id="KW-0614">Plasmid</keyword>
<dbReference type="Proteomes" id="UP001064971">
    <property type="component" value="Plasmid pDAETH-3"/>
</dbReference>
<feature type="region of interest" description="Disordered" evidence="1">
    <location>
        <begin position="108"/>
        <end position="133"/>
    </location>
</feature>
<keyword evidence="3" id="KW-1185">Reference proteome</keyword>
<gene>
    <name evidence="2" type="ORF">DAETH_45640</name>
</gene>
<feature type="region of interest" description="Disordered" evidence="1">
    <location>
        <begin position="1"/>
        <end position="39"/>
    </location>
</feature>
<dbReference type="EMBL" id="AP026563">
    <property type="protein sequence ID" value="BDP44595.1"/>
    <property type="molecule type" value="Genomic_DNA"/>
</dbReference>
<evidence type="ECO:0000313" key="3">
    <source>
        <dbReference type="Proteomes" id="UP001064971"/>
    </source>
</evidence>
<dbReference type="Gene3D" id="3.40.630.30">
    <property type="match status" value="1"/>
</dbReference>
<name>A0ABN6RP19_9DEIO</name>
<reference evidence="2" key="1">
    <citation type="submission" date="2022-07" db="EMBL/GenBank/DDBJ databases">
        <title>Complete Genome Sequence of the Radioresistant Bacterium Deinococcus aetherius ST0316, Isolated from the Air Dust collected in Lower Stratosphere above Japan.</title>
        <authorList>
            <person name="Satoh K."/>
            <person name="Hagiwara K."/>
            <person name="Katsumata K."/>
            <person name="Kubo A."/>
            <person name="Yokobori S."/>
            <person name="Yamagishi A."/>
            <person name="Oono Y."/>
            <person name="Narumi I."/>
        </authorList>
    </citation>
    <scope>NUCLEOTIDE SEQUENCE</scope>
    <source>
        <strain evidence="2">ST0316</strain>
        <plasmid evidence="2">pDAETH-3</plasmid>
    </source>
</reference>
<proteinExistence type="predicted"/>
<sequence length="133" mass="14010">MERRCRRGQAPQRVRNSSPFALRSPSRTPDPPRLRPATLTDQDTLGRVAYLTGVFGGSAERSFPDPALFADLWVRPSLEGAGSTGLVAEVGGQVVGYVLGAAEQSVYSGRASSGAKTNAKPGSSVRPRPGDGR</sequence>
<organism evidence="2 3">
    <name type="scientific">Deinococcus aetherius</name>
    <dbReference type="NCBI Taxonomy" id="200252"/>
    <lineage>
        <taxon>Bacteria</taxon>
        <taxon>Thermotogati</taxon>
        <taxon>Deinococcota</taxon>
        <taxon>Deinococci</taxon>
        <taxon>Deinococcales</taxon>
        <taxon>Deinococcaceae</taxon>
        <taxon>Deinococcus</taxon>
    </lineage>
</organism>
<dbReference type="InterPro" id="IPR016181">
    <property type="entry name" value="Acyl_CoA_acyltransferase"/>
</dbReference>
<geneLocation type="plasmid" evidence="2 3">
    <name>pDAETH-3</name>
</geneLocation>
<evidence type="ECO:0000256" key="1">
    <source>
        <dbReference type="SAM" id="MobiDB-lite"/>
    </source>
</evidence>